<comment type="caution">
    <text evidence="1">The sequence shown here is derived from an EMBL/GenBank/DDBJ whole genome shotgun (WGS) entry which is preliminary data.</text>
</comment>
<dbReference type="EMBL" id="JANUCP010000003">
    <property type="protein sequence ID" value="MCS3919406.1"/>
    <property type="molecule type" value="Genomic_DNA"/>
</dbReference>
<proteinExistence type="predicted"/>
<evidence type="ECO:0000313" key="2">
    <source>
        <dbReference type="Proteomes" id="UP001204798"/>
    </source>
</evidence>
<protein>
    <submittedName>
        <fullName evidence="1">Uncharacterized protein</fullName>
    </submittedName>
</protein>
<dbReference type="RefSeq" id="WP_259095798.1">
    <property type="nucleotide sequence ID" value="NZ_CP130454.1"/>
</dbReference>
<gene>
    <name evidence="1" type="ORF">M2350_001819</name>
</gene>
<name>A0ABT2EPN8_9BACT</name>
<accession>A0ABT2EPN8</accession>
<dbReference type="Proteomes" id="UP001204798">
    <property type="component" value="Unassembled WGS sequence"/>
</dbReference>
<sequence>MSNAMKVIGIGALLFLVAFAIATGRWWRDWQAQLKIEPACSYNLKALWVVARLCSVKDKTPFPPPLPFIQRFWVDAGREVLLTPDMQKFLELPALFKGTYWDFRGILLCARDPDYLLKMAKMAQRLPYEPSYRWLPDARTLAECPYCRLAISLDGKLERRGTAKP</sequence>
<evidence type="ECO:0000313" key="1">
    <source>
        <dbReference type="EMBL" id="MCS3919406.1"/>
    </source>
</evidence>
<reference evidence="1 2" key="1">
    <citation type="submission" date="2022-08" db="EMBL/GenBank/DDBJ databases">
        <title>Bacterial and archaeal communities from various locations to study Microbial Dark Matter (Phase II).</title>
        <authorList>
            <person name="Stepanauskas R."/>
        </authorList>
    </citation>
    <scope>NUCLEOTIDE SEQUENCE [LARGE SCALE GENOMIC DNA]</scope>
    <source>
        <strain evidence="1 2">PD1</strain>
    </source>
</reference>
<organism evidence="1 2">
    <name type="scientific">Candidatus Fervidibacter sacchari</name>
    <dbReference type="NCBI Taxonomy" id="1448929"/>
    <lineage>
        <taxon>Bacteria</taxon>
        <taxon>Candidatus Fervidibacterota</taxon>
        <taxon>Candidatus Fervidibacter</taxon>
    </lineage>
</organism>
<keyword evidence="2" id="KW-1185">Reference proteome</keyword>